<dbReference type="Pfam" id="PF00501">
    <property type="entry name" value="AMP-binding"/>
    <property type="match status" value="1"/>
</dbReference>
<feature type="domain" description="Condensation" evidence="2">
    <location>
        <begin position="70"/>
        <end position="255"/>
    </location>
</feature>
<organism evidence="3 4">
    <name type="scientific">Exilibacterium tricleocarpae</name>
    <dbReference type="NCBI Taxonomy" id="2591008"/>
    <lineage>
        <taxon>Bacteria</taxon>
        <taxon>Pseudomonadati</taxon>
        <taxon>Pseudomonadota</taxon>
        <taxon>Gammaproteobacteria</taxon>
        <taxon>Cellvibrionales</taxon>
        <taxon>Cellvibrionaceae</taxon>
        <taxon>Exilibacterium</taxon>
    </lineage>
</organism>
<dbReference type="GO" id="GO:0044550">
    <property type="term" value="P:secondary metabolite biosynthetic process"/>
    <property type="evidence" value="ECO:0007669"/>
    <property type="project" value="TreeGrafter"/>
</dbReference>
<sequence>MMELREVTSLLSEQGIRLSADGGRLSAKKDIGSISPGLQSLIREREQDLLDWLKRKEPVVHEFPPLTGKEFPALAAQKALWFAQKSARPHYLHHAQVKIHLEAQVNLPLLVRSLNKLIARRESLRTLLKNTGTGEVMQVVRAPFAVDIPLVTVGKSGVASISENLEHIAKEHAQSRYDLARGPLFRVSVLQFSDRGAGKSVDRQIILFSFHRLILDDRSWGFLLQEWLALYNTFTGDALLPLRVVSVDYADYNIWRPLPWKQKPELQIKRRPVTSLVSLEERHKVVEEWNRTEVAFLETHCVQHLFEEQVSKTPNAVAICYDDQEVNYFELNRLSNQLAHYLIDLGVKPDVRVGLCVEPSLDMLVGLLGILKAGGAYVPLDVADGKERLACRIKYADIKTLLTLSGLKGFLPEQGPQNLYLDTNTEWVGGAWANKNPITPIEPEHMAYALYSQSAAADDIAVVMPHRALVNLIQWQVGVSRCTTGSKTLLLNPITCGMGFQEIFATWCSGGSLVLAPKKRSGNYASLWRFILQEKIERIFLGASTLQSICEAREVVSDDSDKFMAQEALREVIAGGAPLAISPQIKSFFSRLSKCKLMGQYSRPELQVAASYLFEAPIKKWQDVPIVGRPIANGKIYILDKLLRPVPVGAVGDLYVGGAGLAQGYLGRVSLTEARFVTSPFAKDSNEYLYKTGDKAKFLPDGSVELAG</sequence>
<dbReference type="Gene3D" id="3.30.559.10">
    <property type="entry name" value="Chloramphenicol acetyltransferase-like domain"/>
    <property type="match status" value="1"/>
</dbReference>
<dbReference type="EMBL" id="VHSG01000032">
    <property type="protein sequence ID" value="TQV68004.1"/>
    <property type="molecule type" value="Genomic_DNA"/>
</dbReference>
<dbReference type="InterPro" id="IPR001242">
    <property type="entry name" value="Condensation_dom"/>
</dbReference>
<dbReference type="GO" id="GO:0005737">
    <property type="term" value="C:cytoplasm"/>
    <property type="evidence" value="ECO:0007669"/>
    <property type="project" value="TreeGrafter"/>
</dbReference>
<dbReference type="SUPFAM" id="SSF52777">
    <property type="entry name" value="CoA-dependent acyltransferases"/>
    <property type="match status" value="1"/>
</dbReference>
<name>A0A545SSQ7_9GAMM</name>
<dbReference type="Pfam" id="PF00668">
    <property type="entry name" value="Condensation"/>
    <property type="match status" value="1"/>
</dbReference>
<dbReference type="Gene3D" id="3.40.50.980">
    <property type="match status" value="2"/>
</dbReference>
<comment type="caution">
    <text evidence="3">The sequence shown here is derived from an EMBL/GenBank/DDBJ whole genome shotgun (WGS) entry which is preliminary data.</text>
</comment>
<gene>
    <name evidence="3" type="ORF">FKG94_24530</name>
</gene>
<dbReference type="Gene3D" id="2.30.38.10">
    <property type="entry name" value="Luciferase, Domain 3"/>
    <property type="match status" value="1"/>
</dbReference>
<dbReference type="InterPro" id="IPR044894">
    <property type="entry name" value="TubC_N_sf"/>
</dbReference>
<reference evidence="3 4" key="1">
    <citation type="submission" date="2019-06" db="EMBL/GenBank/DDBJ databases">
        <title>Whole genome sequence for Cellvibrionaceae sp. R142.</title>
        <authorList>
            <person name="Wang G."/>
        </authorList>
    </citation>
    <scope>NUCLEOTIDE SEQUENCE [LARGE SCALE GENOMIC DNA]</scope>
    <source>
        <strain evidence="3 4">R142</strain>
    </source>
</reference>
<dbReference type="InterPro" id="IPR000873">
    <property type="entry name" value="AMP-dep_synth/lig_dom"/>
</dbReference>
<feature type="domain" description="AMP-dependent synthetase/ligase" evidence="1">
    <location>
        <begin position="306"/>
        <end position="666"/>
    </location>
</feature>
<keyword evidence="4" id="KW-1185">Reference proteome</keyword>
<dbReference type="GO" id="GO:0003824">
    <property type="term" value="F:catalytic activity"/>
    <property type="evidence" value="ECO:0007669"/>
    <property type="project" value="InterPro"/>
</dbReference>
<dbReference type="Proteomes" id="UP000319732">
    <property type="component" value="Unassembled WGS sequence"/>
</dbReference>
<evidence type="ECO:0000313" key="4">
    <source>
        <dbReference type="Proteomes" id="UP000319732"/>
    </source>
</evidence>
<dbReference type="InterPro" id="IPR023213">
    <property type="entry name" value="CAT-like_dom_sf"/>
</dbReference>
<protein>
    <submittedName>
        <fullName evidence="3">AMP-binding protein</fullName>
    </submittedName>
</protein>
<dbReference type="SUPFAM" id="SSF56801">
    <property type="entry name" value="Acetyl-CoA synthetase-like"/>
    <property type="match status" value="1"/>
</dbReference>
<dbReference type="GO" id="GO:0043041">
    <property type="term" value="P:amino acid activation for nonribosomal peptide biosynthetic process"/>
    <property type="evidence" value="ECO:0007669"/>
    <property type="project" value="TreeGrafter"/>
</dbReference>
<dbReference type="PANTHER" id="PTHR45527:SF1">
    <property type="entry name" value="FATTY ACID SYNTHASE"/>
    <property type="match status" value="1"/>
</dbReference>
<dbReference type="AlphaFoldDB" id="A0A545SSQ7"/>
<dbReference type="GO" id="GO:0031177">
    <property type="term" value="F:phosphopantetheine binding"/>
    <property type="evidence" value="ECO:0007669"/>
    <property type="project" value="TreeGrafter"/>
</dbReference>
<dbReference type="Gene3D" id="1.10.10.1830">
    <property type="entry name" value="Non-ribosomal peptide synthase, adenylation domain"/>
    <property type="match status" value="1"/>
</dbReference>
<evidence type="ECO:0000259" key="2">
    <source>
        <dbReference type="Pfam" id="PF00668"/>
    </source>
</evidence>
<proteinExistence type="predicted"/>
<accession>A0A545SSQ7</accession>
<dbReference type="PANTHER" id="PTHR45527">
    <property type="entry name" value="NONRIBOSOMAL PEPTIDE SYNTHETASE"/>
    <property type="match status" value="1"/>
</dbReference>
<evidence type="ECO:0000259" key="1">
    <source>
        <dbReference type="Pfam" id="PF00501"/>
    </source>
</evidence>
<evidence type="ECO:0000313" key="3">
    <source>
        <dbReference type="EMBL" id="TQV68004.1"/>
    </source>
</evidence>